<evidence type="ECO:0000313" key="9">
    <source>
        <dbReference type="Proteomes" id="UP001210211"/>
    </source>
</evidence>
<sequence length="194" mass="22423">MVAAALTISGWFVSSVFSKLLDRALSYYKGQKSWQSGMKADLERLVRFQPQIETLIYMAERAHLPRDPNLPLYKWLAQLQDAVEEADNVLDELEYRQLKGENMVVKFALRAIKQDDLLKRLREVVKTFNDLVTGLDTFAQDSKVRVVSLPYIWFSTIPFVGKIGSMPPQSYKIREMPPQTLLFEKCHPESIILR</sequence>
<proteinExistence type="inferred from homology"/>
<reference evidence="8 9" key="1">
    <citation type="journal article" date="2022" name="Cell">
        <title>Repeat-based holocentromeres influence genome architecture and karyotype evolution.</title>
        <authorList>
            <person name="Hofstatter P.G."/>
            <person name="Thangavel G."/>
            <person name="Lux T."/>
            <person name="Neumann P."/>
            <person name="Vondrak T."/>
            <person name="Novak P."/>
            <person name="Zhang M."/>
            <person name="Costa L."/>
            <person name="Castellani M."/>
            <person name="Scott A."/>
            <person name="Toegelov H."/>
            <person name="Fuchs J."/>
            <person name="Mata-Sucre Y."/>
            <person name="Dias Y."/>
            <person name="Vanzela A.L.L."/>
            <person name="Huettel B."/>
            <person name="Almeida C.C.S."/>
            <person name="Simkova H."/>
            <person name="Souza G."/>
            <person name="Pedrosa-Harand A."/>
            <person name="Macas J."/>
            <person name="Mayer K.F.X."/>
            <person name="Houben A."/>
            <person name="Marques A."/>
        </authorList>
    </citation>
    <scope>NUCLEOTIDE SEQUENCE [LARGE SCALE GENOMIC DNA]</scope>
    <source>
        <strain evidence="8">RhyTen1mFocal</strain>
    </source>
</reference>
<gene>
    <name evidence="8" type="ORF">LUZ61_008694</name>
</gene>
<dbReference type="GO" id="GO:0006952">
    <property type="term" value="P:defense response"/>
    <property type="evidence" value="ECO:0007669"/>
    <property type="project" value="UniProtKB-KW"/>
</dbReference>
<dbReference type="Pfam" id="PF18052">
    <property type="entry name" value="Rx_N"/>
    <property type="match status" value="1"/>
</dbReference>
<dbReference type="InterPro" id="IPR041118">
    <property type="entry name" value="Rx_N"/>
</dbReference>
<feature type="signal peptide" evidence="6">
    <location>
        <begin position="1"/>
        <end position="18"/>
    </location>
</feature>
<name>A0AAD5ZVU5_9POAL</name>
<comment type="caution">
    <text evidence="8">The sequence shown here is derived from an EMBL/GenBank/DDBJ whole genome shotgun (WGS) entry which is preliminary data.</text>
</comment>
<dbReference type="AlphaFoldDB" id="A0AAD5ZVU5"/>
<keyword evidence="5" id="KW-0611">Plant defense</keyword>
<protein>
    <recommendedName>
        <fullName evidence="7">Disease resistance N-terminal domain-containing protein</fullName>
    </recommendedName>
</protein>
<evidence type="ECO:0000256" key="6">
    <source>
        <dbReference type="SAM" id="SignalP"/>
    </source>
</evidence>
<keyword evidence="9" id="KW-1185">Reference proteome</keyword>
<keyword evidence="6" id="KW-0732">Signal</keyword>
<evidence type="ECO:0000259" key="7">
    <source>
        <dbReference type="Pfam" id="PF18052"/>
    </source>
</evidence>
<organism evidence="8 9">
    <name type="scientific">Rhynchospora tenuis</name>
    <dbReference type="NCBI Taxonomy" id="198213"/>
    <lineage>
        <taxon>Eukaryota</taxon>
        <taxon>Viridiplantae</taxon>
        <taxon>Streptophyta</taxon>
        <taxon>Embryophyta</taxon>
        <taxon>Tracheophyta</taxon>
        <taxon>Spermatophyta</taxon>
        <taxon>Magnoliopsida</taxon>
        <taxon>Liliopsida</taxon>
        <taxon>Poales</taxon>
        <taxon>Cyperaceae</taxon>
        <taxon>Cyperoideae</taxon>
        <taxon>Rhynchosporeae</taxon>
        <taxon>Rhynchospora</taxon>
    </lineage>
</organism>
<keyword evidence="3" id="KW-0677">Repeat</keyword>
<evidence type="ECO:0000256" key="1">
    <source>
        <dbReference type="ARBA" id="ARBA00008894"/>
    </source>
</evidence>
<accession>A0AAD5ZVU5</accession>
<evidence type="ECO:0000256" key="3">
    <source>
        <dbReference type="ARBA" id="ARBA00022737"/>
    </source>
</evidence>
<evidence type="ECO:0000256" key="2">
    <source>
        <dbReference type="ARBA" id="ARBA00022614"/>
    </source>
</evidence>
<keyword evidence="4" id="KW-0547">Nucleotide-binding</keyword>
<keyword evidence="2" id="KW-0433">Leucine-rich repeat</keyword>
<comment type="similarity">
    <text evidence="1">Belongs to the disease resistance NB-LRR family.</text>
</comment>
<evidence type="ECO:0000256" key="5">
    <source>
        <dbReference type="ARBA" id="ARBA00022821"/>
    </source>
</evidence>
<dbReference type="GO" id="GO:0000166">
    <property type="term" value="F:nucleotide binding"/>
    <property type="evidence" value="ECO:0007669"/>
    <property type="project" value="UniProtKB-KW"/>
</dbReference>
<feature type="domain" description="Disease resistance N-terminal" evidence="7">
    <location>
        <begin position="12"/>
        <end position="101"/>
    </location>
</feature>
<evidence type="ECO:0000313" key="8">
    <source>
        <dbReference type="EMBL" id="KAJ3704989.1"/>
    </source>
</evidence>
<feature type="chain" id="PRO_5042088393" description="Disease resistance N-terminal domain-containing protein" evidence="6">
    <location>
        <begin position="19"/>
        <end position="194"/>
    </location>
</feature>
<evidence type="ECO:0000256" key="4">
    <source>
        <dbReference type="ARBA" id="ARBA00022741"/>
    </source>
</evidence>
<dbReference type="Gene3D" id="1.20.5.4130">
    <property type="match status" value="1"/>
</dbReference>
<dbReference type="Proteomes" id="UP001210211">
    <property type="component" value="Unassembled WGS sequence"/>
</dbReference>
<dbReference type="EMBL" id="JAMRDG010000001">
    <property type="protein sequence ID" value="KAJ3704989.1"/>
    <property type="molecule type" value="Genomic_DNA"/>
</dbReference>